<name>A0A2P2LLD7_RHIMU</name>
<proteinExistence type="predicted"/>
<dbReference type="EMBL" id="GGEC01038275">
    <property type="protein sequence ID" value="MBX18759.1"/>
    <property type="molecule type" value="Transcribed_RNA"/>
</dbReference>
<protein>
    <submittedName>
        <fullName evidence="2">Uncharacterized protein MANES_02G016800</fullName>
    </submittedName>
</protein>
<evidence type="ECO:0000313" key="2">
    <source>
        <dbReference type="EMBL" id="MBX18763.1"/>
    </source>
</evidence>
<sequence length="130" mass="14233">MLALLTSPIASPTANLVDALFRATMGNTRTTSFSAIIELWRQVLRMTVLPGSMVCKIKLTTLSRCWAKTLGEARTTLMIVVRAIKCIGESDAVDQIWLSITVKNARISAVAKLGRRIPTKASRIEDDTAE</sequence>
<dbReference type="EMBL" id="GGEC01038279">
    <property type="protein sequence ID" value="MBX18763.1"/>
    <property type="molecule type" value="Transcribed_RNA"/>
</dbReference>
<reference evidence="1" key="1">
    <citation type="submission" date="2018-02" db="EMBL/GenBank/DDBJ databases">
        <title>Rhizophora mucronata_Transcriptome.</title>
        <authorList>
            <person name="Meera S.P."/>
            <person name="Sreeshan A."/>
            <person name="Augustine A."/>
        </authorList>
    </citation>
    <scope>NUCLEOTIDE SEQUENCE</scope>
    <source>
        <tissue evidence="1">Leaf</tissue>
    </source>
</reference>
<dbReference type="AlphaFoldDB" id="A0A2P2LLD7"/>
<organism evidence="1">
    <name type="scientific">Rhizophora mucronata</name>
    <name type="common">Asiatic mangrove</name>
    <dbReference type="NCBI Taxonomy" id="61149"/>
    <lineage>
        <taxon>Eukaryota</taxon>
        <taxon>Viridiplantae</taxon>
        <taxon>Streptophyta</taxon>
        <taxon>Embryophyta</taxon>
        <taxon>Tracheophyta</taxon>
        <taxon>Spermatophyta</taxon>
        <taxon>Magnoliopsida</taxon>
        <taxon>eudicotyledons</taxon>
        <taxon>Gunneridae</taxon>
        <taxon>Pentapetalae</taxon>
        <taxon>rosids</taxon>
        <taxon>fabids</taxon>
        <taxon>Malpighiales</taxon>
        <taxon>Rhizophoraceae</taxon>
        <taxon>Rhizophora</taxon>
    </lineage>
</organism>
<accession>A0A2P2LLD7</accession>
<evidence type="ECO:0000313" key="1">
    <source>
        <dbReference type="EMBL" id="MBX18759.1"/>
    </source>
</evidence>